<dbReference type="SUPFAM" id="SSF117281">
    <property type="entry name" value="Kelch motif"/>
    <property type="match status" value="1"/>
</dbReference>
<evidence type="ECO:0000256" key="3">
    <source>
        <dbReference type="SAM" id="MobiDB-lite"/>
    </source>
</evidence>
<protein>
    <submittedName>
        <fullName evidence="4">Influenza virus NS1A-binding protein homolog A-like</fullName>
    </submittedName>
</protein>
<dbReference type="InterPro" id="IPR015915">
    <property type="entry name" value="Kelch-typ_b-propeller"/>
</dbReference>
<name>A0AAJ7E6W5_PAPXU</name>
<dbReference type="Pfam" id="PF01344">
    <property type="entry name" value="Kelch_1"/>
    <property type="match status" value="4"/>
</dbReference>
<dbReference type="PANTHER" id="PTHR24412:SF489">
    <property type="entry name" value="RING FINGER DOMAIN AND KELCH REPEAT-CONTAINING PROTEIN DDB_G0271372"/>
    <property type="match status" value="1"/>
</dbReference>
<dbReference type="RefSeq" id="XP_013165376.1">
    <property type="nucleotide sequence ID" value="XM_013309922.1"/>
</dbReference>
<dbReference type="GeneID" id="106116142"/>
<gene>
    <name evidence="4" type="primary">LOC106116142</name>
</gene>
<dbReference type="InterPro" id="IPR006652">
    <property type="entry name" value="Kelch_1"/>
</dbReference>
<dbReference type="PANTHER" id="PTHR24412">
    <property type="entry name" value="KELCH PROTEIN"/>
    <property type="match status" value="1"/>
</dbReference>
<dbReference type="Proteomes" id="UP000694872">
    <property type="component" value="Unplaced"/>
</dbReference>
<dbReference type="Gene3D" id="2.120.10.80">
    <property type="entry name" value="Kelch-type beta propeller"/>
    <property type="match status" value="2"/>
</dbReference>
<dbReference type="KEGG" id="pxu:106116142"/>
<dbReference type="SMART" id="SM00612">
    <property type="entry name" value="Kelch"/>
    <property type="match status" value="4"/>
</dbReference>
<feature type="region of interest" description="Disordered" evidence="3">
    <location>
        <begin position="323"/>
        <end position="363"/>
    </location>
</feature>
<dbReference type="AlphaFoldDB" id="A0AAJ7E6W5"/>
<evidence type="ECO:0000256" key="1">
    <source>
        <dbReference type="ARBA" id="ARBA00022441"/>
    </source>
</evidence>
<organism evidence="4">
    <name type="scientific">Papilio xuthus</name>
    <name type="common">Asian swallowtail butterfly</name>
    <dbReference type="NCBI Taxonomy" id="66420"/>
    <lineage>
        <taxon>Eukaryota</taxon>
        <taxon>Metazoa</taxon>
        <taxon>Ecdysozoa</taxon>
        <taxon>Arthropoda</taxon>
        <taxon>Hexapoda</taxon>
        <taxon>Insecta</taxon>
        <taxon>Pterygota</taxon>
        <taxon>Neoptera</taxon>
        <taxon>Endopterygota</taxon>
        <taxon>Lepidoptera</taxon>
        <taxon>Glossata</taxon>
        <taxon>Ditrysia</taxon>
        <taxon>Papilionoidea</taxon>
        <taxon>Papilionidae</taxon>
        <taxon>Papilioninae</taxon>
        <taxon>Papilio</taxon>
    </lineage>
</organism>
<proteinExistence type="predicted"/>
<evidence type="ECO:0000313" key="4">
    <source>
        <dbReference type="RefSeq" id="XP_013165376.1"/>
    </source>
</evidence>
<evidence type="ECO:0000256" key="2">
    <source>
        <dbReference type="ARBA" id="ARBA00022737"/>
    </source>
</evidence>
<accession>A0AAJ7E6W5</accession>
<sequence>MSVPRCALGAAELGGRLLVCGGYDRARVLRCAEAYDPDTNTWAALPDMRSARGRFPAAVLGGALYALGGSDGHAELDSVDAFAGGAWERRARLPLARSHAAAAADERAGVLYVAGGWAAGRCLRQVHRYSPLADAWDEAPPLTTGRSQCAGVVWQGELWVLGGCDAWHCLAGTERLRAGGWAPGPALPTARRSVGGAVWRGRLVAAGGSSGGASLRTTAWLAADLAGRWSVPGAGLTVCRRQGPLLREARAAPALCVVRDVLYCAGGFSGQEFLASVECLLEPDGCWTALWLPRSPATQIAEERTHENPEPLVNGIHDALSEREDEMGARSECERDGAPAEKGAGERGGAVEREGESGAVGGA</sequence>
<keyword evidence="2" id="KW-0677">Repeat</keyword>
<feature type="compositionally biased region" description="Basic and acidic residues" evidence="3">
    <location>
        <begin position="323"/>
        <end position="356"/>
    </location>
</feature>
<reference evidence="4" key="1">
    <citation type="submission" date="2025-08" db="UniProtKB">
        <authorList>
            <consortium name="RefSeq"/>
        </authorList>
    </citation>
    <scope>IDENTIFICATION</scope>
</reference>
<keyword evidence="1" id="KW-0880">Kelch repeat</keyword>